<keyword evidence="3 10" id="KW-0808">Transferase</keyword>
<evidence type="ECO:0000256" key="6">
    <source>
        <dbReference type="ARBA" id="ARBA00051988"/>
    </source>
</evidence>
<dbReference type="PANTHER" id="PTHR12213">
    <property type="entry name" value="CORRINOID ADENOSYLTRANSFERASE"/>
    <property type="match status" value="1"/>
</dbReference>
<evidence type="ECO:0000256" key="1">
    <source>
        <dbReference type="ARBA" id="ARBA00007487"/>
    </source>
</evidence>
<feature type="compositionally biased region" description="Basic and acidic residues" evidence="11">
    <location>
        <begin position="79"/>
        <end position="92"/>
    </location>
</feature>
<evidence type="ECO:0000256" key="5">
    <source>
        <dbReference type="ARBA" id="ARBA00022840"/>
    </source>
</evidence>
<sequence length="285" mass="31767">MTSLLRTLKSFPTTSMSVQCRSICQLPRKDTICLVSSLFYRSDVSCFRLNCGRDNSLRQAKTRRVVPLLMQKSFCSESGKSESSDKRPDRKLPKIYTRTGDKGTSVTIAGDRRPKNDIVFEALGATDELSSHIGLAREFVQESNLSSTNLQLEEIQCILQDAGSNIATPKSLASKNQLDMTGFNGATVEMLETWIDEMTTKLPPLRNFILPSGGKSSSAIHVARSVCRRAERSIAPLATSDEIDPAVARFINRLSDYLFTAARYVAQEEGKKETVYRRVKPKDKK</sequence>
<evidence type="ECO:0000313" key="14">
    <source>
        <dbReference type="Proteomes" id="UP000007110"/>
    </source>
</evidence>
<dbReference type="InterPro" id="IPR029499">
    <property type="entry name" value="PduO-typ"/>
</dbReference>
<dbReference type="FunFam" id="1.20.1200.10:FF:000001">
    <property type="entry name" value="Cob(I)yrinic acid a,c-diamide adenosyltransferase"/>
    <property type="match status" value="1"/>
</dbReference>
<accession>A0A7M7TGK5</accession>
<dbReference type="OrthoDB" id="549173at2759"/>
<evidence type="ECO:0000256" key="9">
    <source>
        <dbReference type="ARBA" id="ARBA00075216"/>
    </source>
</evidence>
<comment type="similarity">
    <text evidence="1 10">Belongs to the Cob(I)alamin adenosyltransferase family.</text>
</comment>
<dbReference type="CTD" id="326625"/>
<protein>
    <recommendedName>
        <fullName evidence="8">Corrinoid adenosyltransferase MMAB</fullName>
    </recommendedName>
    <alternativeName>
        <fullName evidence="9">ATP:co(I)rrinoid adenosyltransferase MMAB</fullName>
    </alternativeName>
</protein>
<keyword evidence="14" id="KW-1185">Reference proteome</keyword>
<dbReference type="GO" id="GO:0005524">
    <property type="term" value="F:ATP binding"/>
    <property type="evidence" value="ECO:0007669"/>
    <property type="project" value="UniProtKB-UniRule"/>
</dbReference>
<dbReference type="GO" id="GO:0008817">
    <property type="term" value="F:corrinoid adenosyltransferase activity"/>
    <property type="evidence" value="ECO:0000318"/>
    <property type="project" value="GO_Central"/>
</dbReference>
<dbReference type="NCBIfam" id="TIGR00636">
    <property type="entry name" value="PduO_Nterm"/>
    <property type="match status" value="1"/>
</dbReference>
<proteinExistence type="inferred from homology"/>
<dbReference type="AlphaFoldDB" id="A0A7M7TGK5"/>
<dbReference type="PANTHER" id="PTHR12213:SF0">
    <property type="entry name" value="CORRINOID ADENOSYLTRANSFERASE MMAB"/>
    <property type="match status" value="1"/>
</dbReference>
<reference evidence="14" key="1">
    <citation type="submission" date="2015-02" db="EMBL/GenBank/DDBJ databases">
        <title>Genome sequencing for Strongylocentrotus purpuratus.</title>
        <authorList>
            <person name="Murali S."/>
            <person name="Liu Y."/>
            <person name="Vee V."/>
            <person name="English A."/>
            <person name="Wang M."/>
            <person name="Skinner E."/>
            <person name="Han Y."/>
            <person name="Muzny D.M."/>
            <person name="Worley K.C."/>
            <person name="Gibbs R.A."/>
        </authorList>
    </citation>
    <scope>NUCLEOTIDE SEQUENCE</scope>
</reference>
<organism evidence="13 14">
    <name type="scientific">Strongylocentrotus purpuratus</name>
    <name type="common">Purple sea urchin</name>
    <dbReference type="NCBI Taxonomy" id="7668"/>
    <lineage>
        <taxon>Eukaryota</taxon>
        <taxon>Metazoa</taxon>
        <taxon>Echinodermata</taxon>
        <taxon>Eleutherozoa</taxon>
        <taxon>Echinozoa</taxon>
        <taxon>Echinoidea</taxon>
        <taxon>Euechinoidea</taxon>
        <taxon>Echinacea</taxon>
        <taxon>Camarodonta</taxon>
        <taxon>Echinidea</taxon>
        <taxon>Strongylocentrotidae</taxon>
        <taxon>Strongylocentrotus</taxon>
    </lineage>
</organism>
<dbReference type="Pfam" id="PF01923">
    <property type="entry name" value="Cob_adeno_trans"/>
    <property type="match status" value="1"/>
</dbReference>
<dbReference type="GeneID" id="579282"/>
<dbReference type="SUPFAM" id="SSF89028">
    <property type="entry name" value="Cobalamin adenosyltransferase-like"/>
    <property type="match status" value="1"/>
</dbReference>
<dbReference type="InterPro" id="IPR036451">
    <property type="entry name" value="CblAdoTrfase-like_sf"/>
</dbReference>
<keyword evidence="4 10" id="KW-0547">Nucleotide-binding</keyword>
<evidence type="ECO:0000256" key="11">
    <source>
        <dbReference type="SAM" id="MobiDB-lite"/>
    </source>
</evidence>
<dbReference type="Proteomes" id="UP000007110">
    <property type="component" value="Unassembled WGS sequence"/>
</dbReference>
<feature type="region of interest" description="Disordered" evidence="11">
    <location>
        <begin position="77"/>
        <end position="98"/>
    </location>
</feature>
<evidence type="ECO:0000256" key="2">
    <source>
        <dbReference type="ARBA" id="ARBA00011233"/>
    </source>
</evidence>
<dbReference type="EnsemblMetazoa" id="XM_779405">
    <property type="protein sequence ID" value="XP_784498"/>
    <property type="gene ID" value="LOC579282"/>
</dbReference>
<evidence type="ECO:0000256" key="7">
    <source>
        <dbReference type="ARBA" id="ARBA00056747"/>
    </source>
</evidence>
<dbReference type="Gene3D" id="1.20.1200.10">
    <property type="entry name" value="Cobalamin adenosyltransferase-like"/>
    <property type="match status" value="1"/>
</dbReference>
<evidence type="ECO:0000313" key="13">
    <source>
        <dbReference type="EnsemblMetazoa" id="XP_784498"/>
    </source>
</evidence>
<comment type="function">
    <text evidence="7">Converts cob(I)alamin to adenosylcobalamin (adenosylcob(III)alamin), a coenzyme for methylmalonyl-CoA mutase, therefore participates in the final step of the vitamin B12 conversion. Generates adenosylcobalamin (AdoCbl) and directly delivers the cofactor to MUT in a transfer that is stimulated by ATP-binding to MMAB and gated by MMAA.</text>
</comment>
<name>A0A7M7TGK5_STRPU</name>
<reference evidence="13" key="2">
    <citation type="submission" date="2021-01" db="UniProtKB">
        <authorList>
            <consortium name="EnsemblMetazoa"/>
        </authorList>
    </citation>
    <scope>IDENTIFICATION</scope>
</reference>
<comment type="subunit">
    <text evidence="2">Homotrimer.</text>
</comment>
<dbReference type="FunCoup" id="A0A7M7TGK5">
    <property type="interactions" value="134"/>
</dbReference>
<evidence type="ECO:0000259" key="12">
    <source>
        <dbReference type="Pfam" id="PF01923"/>
    </source>
</evidence>
<comment type="catalytic activity">
    <reaction evidence="6">
        <text>cob(I)alamin-[corrinoid adenosyltransferase] + ATP = apo-[corrinoid adenosyltransferase] + adenosylcob(III)alamin + triphosphate</text>
        <dbReference type="Rhea" id="RHEA:56796"/>
        <dbReference type="Rhea" id="RHEA-COMP:14743"/>
        <dbReference type="Rhea" id="RHEA-COMP:14744"/>
        <dbReference type="ChEBI" id="CHEBI:18036"/>
        <dbReference type="ChEBI" id="CHEBI:18408"/>
        <dbReference type="ChEBI" id="CHEBI:30616"/>
        <dbReference type="ChEBI" id="CHEBI:60488"/>
        <dbReference type="ChEBI" id="CHEBI:83228"/>
    </reaction>
    <physiologicalReaction direction="left-to-right" evidence="6">
        <dbReference type="Rhea" id="RHEA:56797"/>
    </physiologicalReaction>
</comment>
<dbReference type="KEGG" id="spu:579282"/>
<evidence type="ECO:0000256" key="8">
    <source>
        <dbReference type="ARBA" id="ARBA00071654"/>
    </source>
</evidence>
<feature type="domain" description="Cobalamin adenosyltransferase-like" evidence="12">
    <location>
        <begin position="95"/>
        <end position="265"/>
    </location>
</feature>
<dbReference type="InterPro" id="IPR016030">
    <property type="entry name" value="CblAdoTrfase-like"/>
</dbReference>
<evidence type="ECO:0000256" key="10">
    <source>
        <dbReference type="RuleBase" id="RU366026"/>
    </source>
</evidence>
<keyword evidence="5 10" id="KW-0067">ATP-binding</keyword>
<evidence type="ECO:0000256" key="3">
    <source>
        <dbReference type="ARBA" id="ARBA00022679"/>
    </source>
</evidence>
<dbReference type="GO" id="GO:0009235">
    <property type="term" value="P:cobalamin metabolic process"/>
    <property type="evidence" value="ECO:0007669"/>
    <property type="project" value="UniProtKB-ARBA"/>
</dbReference>
<dbReference type="InParanoid" id="A0A7M7TGK5"/>
<evidence type="ECO:0000256" key="4">
    <source>
        <dbReference type="ARBA" id="ARBA00022741"/>
    </source>
</evidence>
<dbReference type="RefSeq" id="XP_784498.4">
    <property type="nucleotide sequence ID" value="XM_779405.5"/>
</dbReference>
<dbReference type="OMA" id="ECNSAIG"/>